<keyword evidence="1" id="KW-0808">Transferase</keyword>
<dbReference type="NCBIfam" id="TIGR00135">
    <property type="entry name" value="gatC"/>
    <property type="match status" value="1"/>
</dbReference>
<dbReference type="InterPro" id="IPR036113">
    <property type="entry name" value="Asp/Glu-ADT_sf_sub_c"/>
</dbReference>
<dbReference type="EMBL" id="JFDO01000026">
    <property type="protein sequence ID" value="KEZ18209.1"/>
    <property type="molecule type" value="Genomic_DNA"/>
</dbReference>
<sequence>MSNRFNKEFWKELAHDFMFELNDEELENLMSVEDKLFDDFKKITSIDTTGIEPTFYTINQIHSYLREDVVVQTNTQKEILENAPTKHDNYITIARVVK</sequence>
<evidence type="ECO:0000313" key="2">
    <source>
        <dbReference type="Proteomes" id="UP000028533"/>
    </source>
</evidence>
<dbReference type="GO" id="GO:0006450">
    <property type="term" value="P:regulation of translational fidelity"/>
    <property type="evidence" value="ECO:0007669"/>
    <property type="project" value="InterPro"/>
</dbReference>
<protein>
    <submittedName>
        <fullName evidence="1">Aspartyl/glutamyl-tRNA(Asn/Gln)amidotransferase subunit C</fullName>
    </submittedName>
</protein>
<proteinExistence type="predicted"/>
<evidence type="ECO:0000313" key="1">
    <source>
        <dbReference type="EMBL" id="KEZ18209.1"/>
    </source>
</evidence>
<comment type="caution">
    <text evidence="1">The sequence shown here is derived from an EMBL/GenBank/DDBJ whole genome shotgun (WGS) entry which is preliminary data.</text>
</comment>
<reference evidence="1 2" key="1">
    <citation type="submission" date="2014-02" db="EMBL/GenBank/DDBJ databases">
        <title>Genome sequence of Mycoplasma capricolum subsp. capricolum strain 14232.</title>
        <authorList>
            <person name="Sirand-Pugnet P."/>
            <person name="Breton M."/>
            <person name="Dordet-Frisoni E."/>
            <person name="Baranowski E."/>
            <person name="Barre A."/>
            <person name="Couture C."/>
            <person name="Dupuy V."/>
            <person name="Gaurivaud P."/>
            <person name="Jacob D."/>
            <person name="Lemaitre C."/>
            <person name="Manso-Silvan L."/>
            <person name="Nikolski M."/>
            <person name="Nouvel L.-X."/>
            <person name="Poumarat F."/>
            <person name="Tardy F."/>
            <person name="Thebault P."/>
            <person name="Theil S."/>
            <person name="Citti C."/>
            <person name="Thiaucourt F."/>
            <person name="Blanchard A."/>
        </authorList>
    </citation>
    <scope>NUCLEOTIDE SEQUENCE [LARGE SCALE GENOMIC DNA]</scope>
    <source>
        <strain evidence="1 2">14232</strain>
    </source>
</reference>
<gene>
    <name evidence="1" type="primary">gatC</name>
    <name evidence="1" type="ORF">MCAPa_6660</name>
</gene>
<dbReference type="SUPFAM" id="SSF141000">
    <property type="entry name" value="Glu-tRNAGln amidotransferase C subunit"/>
    <property type="match status" value="1"/>
</dbReference>
<dbReference type="Proteomes" id="UP000028533">
    <property type="component" value="Unassembled WGS sequence"/>
</dbReference>
<dbReference type="AlphaFoldDB" id="A0A084EJR7"/>
<dbReference type="GO" id="GO:0016740">
    <property type="term" value="F:transferase activity"/>
    <property type="evidence" value="ECO:0007669"/>
    <property type="project" value="UniProtKB-KW"/>
</dbReference>
<dbReference type="RefSeq" id="WP_036432234.1">
    <property type="nucleotide sequence ID" value="NZ_JFDO01000026.1"/>
</dbReference>
<accession>A0A084EJR7</accession>
<dbReference type="Pfam" id="PF02686">
    <property type="entry name" value="GatC"/>
    <property type="match status" value="1"/>
</dbReference>
<dbReference type="InterPro" id="IPR003837">
    <property type="entry name" value="GatC"/>
</dbReference>
<organism evidence="1 2">
    <name type="scientific">Mycoplasma capricolum subsp. capricolum 14232</name>
    <dbReference type="NCBI Taxonomy" id="1188238"/>
    <lineage>
        <taxon>Bacteria</taxon>
        <taxon>Bacillati</taxon>
        <taxon>Mycoplasmatota</taxon>
        <taxon>Mollicutes</taxon>
        <taxon>Mycoplasmataceae</taxon>
        <taxon>Mycoplasma</taxon>
    </lineage>
</organism>
<name>A0A084EJR7_MYCCA</name>